<keyword evidence="3" id="KW-1185">Reference proteome</keyword>
<dbReference type="SUPFAM" id="SSF52255">
    <property type="entry name" value="N5-CAIR mutase (phosphoribosylaminoimidazole carboxylase, PurE)"/>
    <property type="match status" value="1"/>
</dbReference>
<dbReference type="OrthoDB" id="9782511at2"/>
<dbReference type="AlphaFoldDB" id="A0A1T4RRI2"/>
<dbReference type="Pfam" id="PF00731">
    <property type="entry name" value="AIRC"/>
    <property type="match status" value="1"/>
</dbReference>
<organism evidence="2 3">
    <name type="scientific">Carboxydocella sporoproducens DSM 16521</name>
    <dbReference type="NCBI Taxonomy" id="1121270"/>
    <lineage>
        <taxon>Bacteria</taxon>
        <taxon>Bacillati</taxon>
        <taxon>Bacillota</taxon>
        <taxon>Clostridia</taxon>
        <taxon>Eubacteriales</taxon>
        <taxon>Clostridiales Family XVI. Incertae Sedis</taxon>
        <taxon>Carboxydocella</taxon>
    </lineage>
</organism>
<dbReference type="NCBIfam" id="NF033503">
    <property type="entry name" value="LarB"/>
    <property type="match status" value="1"/>
</dbReference>
<dbReference type="GO" id="GO:0006189">
    <property type="term" value="P:'de novo' IMP biosynthetic process"/>
    <property type="evidence" value="ECO:0007669"/>
    <property type="project" value="InterPro"/>
</dbReference>
<dbReference type="InterPro" id="IPR000031">
    <property type="entry name" value="PurE_dom"/>
</dbReference>
<dbReference type="SMART" id="SM01001">
    <property type="entry name" value="AIRC"/>
    <property type="match status" value="1"/>
</dbReference>
<evidence type="ECO:0000313" key="2">
    <source>
        <dbReference type="EMBL" id="SKA18251.1"/>
    </source>
</evidence>
<protein>
    <recommendedName>
        <fullName evidence="1">PurE domain-containing protein</fullName>
    </recommendedName>
</protein>
<sequence>MDTNKLLNLFEQIRDGSISPEAALDQLRDLPFRDLGFAKLDFHRQLRQGFPEVIFGQNKTAKQLIRIFSHLKEHHGTVIATRVSRPKAEKVLSALPELTYHPQARCLTYGQPQRPRKLGTIGILAAGTADLPVAEEAALCAEMMGNPVQKFYDVGVAGLHRLLHLLPQIRRCNVLICVAGMEGALPSVIGGLVSQPVIAVPTSVGYGSHWQGLAPLLTMLNSCAPGIGVVNIDNGYGAAALANAINRLGGVET</sequence>
<dbReference type="GO" id="GO:0016787">
    <property type="term" value="F:hydrolase activity"/>
    <property type="evidence" value="ECO:0007669"/>
    <property type="project" value="InterPro"/>
</dbReference>
<dbReference type="PANTHER" id="PTHR43064">
    <property type="entry name" value="PHOSPHORIBOSYLAMINOIMIDAZOLE CARBOXYLASE-RELATED"/>
    <property type="match status" value="1"/>
</dbReference>
<evidence type="ECO:0000259" key="1">
    <source>
        <dbReference type="SMART" id="SM01001"/>
    </source>
</evidence>
<proteinExistence type="predicted"/>
<dbReference type="Proteomes" id="UP000189933">
    <property type="component" value="Unassembled WGS sequence"/>
</dbReference>
<dbReference type="PANTHER" id="PTHR43064:SF1">
    <property type="entry name" value="SLL1489 PROTEIN"/>
    <property type="match status" value="1"/>
</dbReference>
<evidence type="ECO:0000313" key="3">
    <source>
        <dbReference type="Proteomes" id="UP000189933"/>
    </source>
</evidence>
<dbReference type="InterPro" id="IPR039476">
    <property type="entry name" value="P2CMN_synthase_LarB"/>
</dbReference>
<dbReference type="EMBL" id="FUXM01000034">
    <property type="protein sequence ID" value="SKA18251.1"/>
    <property type="molecule type" value="Genomic_DNA"/>
</dbReference>
<name>A0A1T4RRI2_9FIRM</name>
<gene>
    <name evidence="2" type="ORF">SAMN02745885_02221</name>
</gene>
<feature type="domain" description="PurE" evidence="1">
    <location>
        <begin position="119"/>
        <end position="251"/>
    </location>
</feature>
<dbReference type="Gene3D" id="3.40.50.1970">
    <property type="match status" value="1"/>
</dbReference>
<dbReference type="RefSeq" id="WP_078666232.1">
    <property type="nucleotide sequence ID" value="NZ_FUXM01000034.1"/>
</dbReference>
<accession>A0A1T4RRI2</accession>
<reference evidence="3" key="1">
    <citation type="submission" date="2017-02" db="EMBL/GenBank/DDBJ databases">
        <authorList>
            <person name="Varghese N."/>
            <person name="Submissions S."/>
        </authorList>
    </citation>
    <scope>NUCLEOTIDE SEQUENCE [LARGE SCALE GENOMIC DNA]</scope>
    <source>
        <strain evidence="3">DSM 16521</strain>
    </source>
</reference>